<dbReference type="PANTHER" id="PTHR46306:SF1">
    <property type="entry name" value="BTB_POZ DOMAIN-CONTAINING PROTEIN 9"/>
    <property type="match status" value="1"/>
</dbReference>
<dbReference type="InterPro" id="IPR052407">
    <property type="entry name" value="BTB_POZ_domain_cont_9"/>
</dbReference>
<dbReference type="GO" id="GO:0008344">
    <property type="term" value="P:adult locomotory behavior"/>
    <property type="evidence" value="ECO:0007669"/>
    <property type="project" value="TreeGrafter"/>
</dbReference>
<protein>
    <submittedName>
        <fullName evidence="2">F5/8 type C domain-containing protein</fullName>
    </submittedName>
</protein>
<dbReference type="GO" id="GO:0048512">
    <property type="term" value="P:circadian behavior"/>
    <property type="evidence" value="ECO:0007669"/>
    <property type="project" value="TreeGrafter"/>
</dbReference>
<reference evidence="1" key="1">
    <citation type="journal article" date="2013" name="Genetics">
        <title>The draft genome and transcriptome of Panagrellus redivivus are shaped by the harsh demands of a free-living lifestyle.</title>
        <authorList>
            <person name="Srinivasan J."/>
            <person name="Dillman A.R."/>
            <person name="Macchietto M.G."/>
            <person name="Heikkinen L."/>
            <person name="Lakso M."/>
            <person name="Fracchia K.M."/>
            <person name="Antoshechkin I."/>
            <person name="Mortazavi A."/>
            <person name="Wong G."/>
            <person name="Sternberg P.W."/>
        </authorList>
    </citation>
    <scope>NUCLEOTIDE SEQUENCE [LARGE SCALE GENOMIC DNA]</scope>
    <source>
        <strain evidence="1">MT8872</strain>
    </source>
</reference>
<name>A0A7E4W6V1_PANRE</name>
<proteinExistence type="predicted"/>
<dbReference type="AlphaFoldDB" id="A0A7E4W6V1"/>
<accession>A0A7E4W6V1</accession>
<dbReference type="GO" id="GO:0005737">
    <property type="term" value="C:cytoplasm"/>
    <property type="evidence" value="ECO:0007669"/>
    <property type="project" value="TreeGrafter"/>
</dbReference>
<keyword evidence="1" id="KW-1185">Reference proteome</keyword>
<dbReference type="WBParaSite" id="Pan_g768.t1">
    <property type="protein sequence ID" value="Pan_g768.t1"/>
    <property type="gene ID" value="Pan_g768"/>
</dbReference>
<reference evidence="2" key="2">
    <citation type="submission" date="2020-10" db="UniProtKB">
        <authorList>
            <consortium name="WormBaseParasite"/>
        </authorList>
    </citation>
    <scope>IDENTIFICATION</scope>
</reference>
<evidence type="ECO:0000313" key="1">
    <source>
        <dbReference type="Proteomes" id="UP000492821"/>
    </source>
</evidence>
<sequence length="191" mass="22285">MWCLIPLPDADKKSFSYYIDVSEDKVYWTRVIDHSKYPCRSLQNFYFKPRPVHYIRICGTAPVNDIFEISKFKALYTTEPLKFDPDTGLHIPVVNRILFDPKLVCKRTYEGPFEEFSDLQNVYSNGVILQLAQPFFFKSLKVTFVDRNVPAHGYNVEVSGDGNDWTRVFSGESNVTFHKVQIRWEYYANGA</sequence>
<dbReference type="Proteomes" id="UP000492821">
    <property type="component" value="Unassembled WGS sequence"/>
</dbReference>
<organism evidence="1 2">
    <name type="scientific">Panagrellus redivivus</name>
    <name type="common">Microworm</name>
    <dbReference type="NCBI Taxonomy" id="6233"/>
    <lineage>
        <taxon>Eukaryota</taxon>
        <taxon>Metazoa</taxon>
        <taxon>Ecdysozoa</taxon>
        <taxon>Nematoda</taxon>
        <taxon>Chromadorea</taxon>
        <taxon>Rhabditida</taxon>
        <taxon>Tylenchina</taxon>
        <taxon>Panagrolaimomorpha</taxon>
        <taxon>Panagrolaimoidea</taxon>
        <taxon>Panagrolaimidae</taxon>
        <taxon>Panagrellus</taxon>
    </lineage>
</organism>
<dbReference type="GO" id="GO:0050804">
    <property type="term" value="P:modulation of chemical synaptic transmission"/>
    <property type="evidence" value="ECO:0007669"/>
    <property type="project" value="TreeGrafter"/>
</dbReference>
<dbReference type="PANTHER" id="PTHR46306">
    <property type="entry name" value="BTB/POZ DOMAIN-CONTAINING PROTEIN 9"/>
    <property type="match status" value="1"/>
</dbReference>
<evidence type="ECO:0000313" key="2">
    <source>
        <dbReference type="WBParaSite" id="Pan_g768.t1"/>
    </source>
</evidence>